<gene>
    <name evidence="4" type="ORF">ACFP56_11540</name>
</gene>
<feature type="region of interest" description="Disordered" evidence="1">
    <location>
        <begin position="30"/>
        <end position="56"/>
    </location>
</feature>
<evidence type="ECO:0000256" key="1">
    <source>
        <dbReference type="SAM" id="MobiDB-lite"/>
    </source>
</evidence>
<proteinExistence type="predicted"/>
<dbReference type="InterPro" id="IPR027939">
    <property type="entry name" value="NMT1/THI5"/>
</dbReference>
<feature type="chain" id="PRO_5045221131" evidence="2">
    <location>
        <begin position="20"/>
        <end position="360"/>
    </location>
</feature>
<sequence length="360" mass="39661">MKTILKPLILLMLCMVVIAGCSSNGNNGAASNATPAAGGANAAETPQNQDDETAIDLPPAEKKKITLRLNWKFKGEFAPFYVTRELGIFEKYGIEVDILEGSGSVQVLQVIAQNNEDIGVTSAVEPLQGVEQGMPIKMIANYMPRSPIIILSYPDNPVYSPKDLEGKSIVSSSGSTFTSIYEKFLLFNEADPHKVEHIMVETGARNTLFFNKEADAVAVFSTNEYPLFEKNLGVELVPMYLADFEFDIAGLSLISNDKFIEQNPNTIKRFLAAVNEGFAYTLENPEEAAAIAKSLFPDTVDEEVVVDQINRTGELAFQEGKPYGWLDEESISTMADRLLESDLINNKLPMESYLTNEFMP</sequence>
<comment type="caution">
    <text evidence="4">The sequence shown here is derived from an EMBL/GenBank/DDBJ whole genome shotgun (WGS) entry which is preliminary data.</text>
</comment>
<dbReference type="Proteomes" id="UP001596233">
    <property type="component" value="Unassembled WGS sequence"/>
</dbReference>
<dbReference type="PANTHER" id="PTHR31528:SF3">
    <property type="entry name" value="THIAMINE BIOSYNTHESIS PROTEIN HI_0357-RELATED"/>
    <property type="match status" value="1"/>
</dbReference>
<dbReference type="Pfam" id="PF09084">
    <property type="entry name" value="NMT1"/>
    <property type="match status" value="1"/>
</dbReference>
<dbReference type="SUPFAM" id="SSF53850">
    <property type="entry name" value="Periplasmic binding protein-like II"/>
    <property type="match status" value="1"/>
</dbReference>
<dbReference type="RefSeq" id="WP_379234531.1">
    <property type="nucleotide sequence ID" value="NZ_JBHSTE010000003.1"/>
</dbReference>
<feature type="signal peptide" evidence="2">
    <location>
        <begin position="1"/>
        <end position="19"/>
    </location>
</feature>
<evidence type="ECO:0000259" key="3">
    <source>
        <dbReference type="Pfam" id="PF09084"/>
    </source>
</evidence>
<feature type="compositionally biased region" description="Low complexity" evidence="1">
    <location>
        <begin position="30"/>
        <end position="43"/>
    </location>
</feature>
<dbReference type="PANTHER" id="PTHR31528">
    <property type="entry name" value="4-AMINO-5-HYDROXYMETHYL-2-METHYLPYRIMIDINE PHOSPHATE SYNTHASE THI11-RELATED"/>
    <property type="match status" value="1"/>
</dbReference>
<dbReference type="InterPro" id="IPR015168">
    <property type="entry name" value="SsuA/THI5"/>
</dbReference>
<keyword evidence="5" id="KW-1185">Reference proteome</keyword>
<dbReference type="Gene3D" id="3.40.190.10">
    <property type="entry name" value="Periplasmic binding protein-like II"/>
    <property type="match status" value="2"/>
</dbReference>
<dbReference type="EMBL" id="JBHSTE010000003">
    <property type="protein sequence ID" value="MFC6333259.1"/>
    <property type="molecule type" value="Genomic_DNA"/>
</dbReference>
<feature type="domain" description="SsuA/THI5-like" evidence="3">
    <location>
        <begin position="76"/>
        <end position="288"/>
    </location>
</feature>
<evidence type="ECO:0000256" key="2">
    <source>
        <dbReference type="SAM" id="SignalP"/>
    </source>
</evidence>
<evidence type="ECO:0000313" key="5">
    <source>
        <dbReference type="Proteomes" id="UP001596233"/>
    </source>
</evidence>
<protein>
    <submittedName>
        <fullName evidence="4">ABC transporter substrate-binding protein</fullName>
    </submittedName>
</protein>
<accession>A0ABW1V4A3</accession>
<reference evidence="5" key="1">
    <citation type="journal article" date="2019" name="Int. J. Syst. Evol. Microbiol.">
        <title>The Global Catalogue of Microorganisms (GCM) 10K type strain sequencing project: providing services to taxonomists for standard genome sequencing and annotation.</title>
        <authorList>
            <consortium name="The Broad Institute Genomics Platform"/>
            <consortium name="The Broad Institute Genome Sequencing Center for Infectious Disease"/>
            <person name="Wu L."/>
            <person name="Ma J."/>
        </authorList>
    </citation>
    <scope>NUCLEOTIDE SEQUENCE [LARGE SCALE GENOMIC DNA]</scope>
    <source>
        <strain evidence="5">PCU 280</strain>
    </source>
</reference>
<name>A0ABW1V4A3_9BACL</name>
<organism evidence="4 5">
    <name type="scientific">Paenibacillus septentrionalis</name>
    <dbReference type="NCBI Taxonomy" id="429342"/>
    <lineage>
        <taxon>Bacteria</taxon>
        <taxon>Bacillati</taxon>
        <taxon>Bacillota</taxon>
        <taxon>Bacilli</taxon>
        <taxon>Bacillales</taxon>
        <taxon>Paenibacillaceae</taxon>
        <taxon>Paenibacillus</taxon>
    </lineage>
</organism>
<keyword evidence="2" id="KW-0732">Signal</keyword>
<evidence type="ECO:0000313" key="4">
    <source>
        <dbReference type="EMBL" id="MFC6333259.1"/>
    </source>
</evidence>
<dbReference type="PROSITE" id="PS51257">
    <property type="entry name" value="PROKAR_LIPOPROTEIN"/>
    <property type="match status" value="1"/>
</dbReference>